<evidence type="ECO:0000313" key="2">
    <source>
        <dbReference type="EMBL" id="RYO08903.1"/>
    </source>
</evidence>
<dbReference type="EMBL" id="PDXF01000003">
    <property type="protein sequence ID" value="RYO08903.1"/>
    <property type="molecule type" value="Genomic_DNA"/>
</dbReference>
<reference evidence="1" key="2">
    <citation type="journal article" date="2019" name="bioRxiv">
        <title>Genomics, evolutionary history and diagnostics of the Alternaria alternata species group including apple and Asian pear pathotypes.</title>
        <authorList>
            <person name="Armitage A.D."/>
            <person name="Cockerton H.M."/>
            <person name="Sreenivasaprasad S."/>
            <person name="Woodhall J.W."/>
            <person name="Lane C.R."/>
            <person name="Harrison R.J."/>
            <person name="Clarkson J.P."/>
        </authorList>
    </citation>
    <scope>NUCLEOTIDE SEQUENCE</scope>
    <source>
        <strain evidence="1">FERA 1164</strain>
        <strain evidence="2">FERA 635</strain>
    </source>
</reference>
<evidence type="ECO:0000313" key="3">
    <source>
        <dbReference type="Proteomes" id="UP000292340"/>
    </source>
</evidence>
<reference evidence="1" key="1">
    <citation type="submission" date="2017-10" db="EMBL/GenBank/DDBJ databases">
        <authorList>
            <person name="Armitage A.D."/>
            <person name="Barbara D.J."/>
            <person name="Woodhall J.W."/>
            <person name="Sreenivasaprasad S."/>
            <person name="Lane C.R."/>
            <person name="Clarkson J.P."/>
            <person name="Harrison R.J."/>
        </authorList>
    </citation>
    <scope>NUCLEOTIDE SEQUENCE</scope>
    <source>
        <strain evidence="1">FERA 1164</strain>
        <strain evidence="2">FERA 635</strain>
    </source>
</reference>
<evidence type="ECO:0008006" key="5">
    <source>
        <dbReference type="Google" id="ProtNLM"/>
    </source>
</evidence>
<proteinExistence type="predicted"/>
<evidence type="ECO:0000313" key="4">
    <source>
        <dbReference type="Proteomes" id="UP000293195"/>
    </source>
</evidence>
<organism evidence="1 3">
    <name type="scientific">Alternaria tenuissima</name>
    <dbReference type="NCBI Taxonomy" id="119927"/>
    <lineage>
        <taxon>Eukaryota</taxon>
        <taxon>Fungi</taxon>
        <taxon>Dikarya</taxon>
        <taxon>Ascomycota</taxon>
        <taxon>Pezizomycotina</taxon>
        <taxon>Dothideomycetes</taxon>
        <taxon>Pleosporomycetidae</taxon>
        <taxon>Pleosporales</taxon>
        <taxon>Pleosporineae</taxon>
        <taxon>Pleosporaceae</taxon>
        <taxon>Alternaria</taxon>
        <taxon>Alternaria sect. Alternaria</taxon>
        <taxon>Alternaria alternata complex</taxon>
    </lineage>
</organism>
<dbReference type="AlphaFoldDB" id="A0AB37WW57"/>
<evidence type="ECO:0000313" key="1">
    <source>
        <dbReference type="EMBL" id="RYN35418.1"/>
    </source>
</evidence>
<name>A0AB37WW57_9PLEO</name>
<dbReference type="Proteomes" id="UP000292340">
    <property type="component" value="Unassembled WGS sequence"/>
</dbReference>
<keyword evidence="4" id="KW-1185">Reference proteome</keyword>
<protein>
    <recommendedName>
        <fullName evidence="5">SNF2 N-terminal domain-containing protein</fullName>
    </recommendedName>
</protein>
<gene>
    <name evidence="1" type="ORF">AA0115_g2213</name>
    <name evidence="2" type="ORF">AA0119_g1233</name>
</gene>
<dbReference type="EMBL" id="PDXB01000004">
    <property type="protein sequence ID" value="RYN35418.1"/>
    <property type="molecule type" value="Genomic_DNA"/>
</dbReference>
<comment type="caution">
    <text evidence="1">The sequence shown here is derived from an EMBL/GenBank/DDBJ whole genome shotgun (WGS) entry which is preliminary data.</text>
</comment>
<dbReference type="Proteomes" id="UP000293195">
    <property type="component" value="Unassembled WGS sequence"/>
</dbReference>
<sequence>MFDKHDPRNARTIVLTTLETNVERSLVKEEIVHPAKSFDPPEFDKGGKEIFERDERIEFRYHSRFAGVYAAVFIDESTKVKTPGSKRHMAVKLLKARRWIFMTATAMVNQGTCILGPLDII</sequence>
<accession>A0AB37WW57</accession>